<evidence type="ECO:0000256" key="1">
    <source>
        <dbReference type="SAM" id="MobiDB-lite"/>
    </source>
</evidence>
<evidence type="ECO:0000313" key="2">
    <source>
        <dbReference type="EMBL" id="PLW45699.1"/>
    </source>
</evidence>
<dbReference type="AlphaFoldDB" id="A0A2N5V6R4"/>
<proteinExistence type="predicted"/>
<name>A0A2N5V6R4_9BASI</name>
<dbReference type="EMBL" id="PGCI01000046">
    <property type="protein sequence ID" value="PLW45699.1"/>
    <property type="molecule type" value="Genomic_DNA"/>
</dbReference>
<protein>
    <submittedName>
        <fullName evidence="2">Uncharacterized protein</fullName>
    </submittedName>
</protein>
<feature type="region of interest" description="Disordered" evidence="1">
    <location>
        <begin position="38"/>
        <end position="174"/>
    </location>
</feature>
<reference evidence="2 3" key="1">
    <citation type="submission" date="2017-11" db="EMBL/GenBank/DDBJ databases">
        <title>De novo assembly and phasing of dikaryotic genomes from two isolates of Puccinia coronata f. sp. avenae, the causal agent of oat crown rust.</title>
        <authorList>
            <person name="Miller M.E."/>
            <person name="Zhang Y."/>
            <person name="Omidvar V."/>
            <person name="Sperschneider J."/>
            <person name="Schwessinger B."/>
            <person name="Raley C."/>
            <person name="Palmer J.M."/>
            <person name="Garnica D."/>
            <person name="Upadhyaya N."/>
            <person name="Rathjen J."/>
            <person name="Taylor J.M."/>
            <person name="Park R.F."/>
            <person name="Dodds P.N."/>
            <person name="Hirsch C.D."/>
            <person name="Kianian S.F."/>
            <person name="Figueroa M."/>
        </authorList>
    </citation>
    <scope>NUCLEOTIDE SEQUENCE [LARGE SCALE GENOMIC DNA]</scope>
    <source>
        <strain evidence="2">12SD80</strain>
    </source>
</reference>
<accession>A0A2N5V6R4</accession>
<feature type="compositionally biased region" description="Basic and acidic residues" evidence="1">
    <location>
        <begin position="62"/>
        <end position="89"/>
    </location>
</feature>
<evidence type="ECO:0000313" key="3">
    <source>
        <dbReference type="Proteomes" id="UP000235392"/>
    </source>
</evidence>
<sequence>MWARVQGIKLDGSTEKELWQCGGRVVAGVVIRVETNAGGRQGTEHETAARRRRETGSVSSGYRDDKTKKAVLRERQQEVGGGKEQDRKGVGANGRKGDGAASSTRLAREGKDGLGALSSEQSEGGRVGWREGKEAAGDTERGNGAGVSRLGAINHQPRRTSAGSGNLGGALGLEGEAGWSQEGIYLR</sequence>
<gene>
    <name evidence="2" type="ORF">PCASD_07054</name>
</gene>
<organism evidence="2 3">
    <name type="scientific">Puccinia coronata f. sp. avenae</name>
    <dbReference type="NCBI Taxonomy" id="200324"/>
    <lineage>
        <taxon>Eukaryota</taxon>
        <taxon>Fungi</taxon>
        <taxon>Dikarya</taxon>
        <taxon>Basidiomycota</taxon>
        <taxon>Pucciniomycotina</taxon>
        <taxon>Pucciniomycetes</taxon>
        <taxon>Pucciniales</taxon>
        <taxon>Pucciniaceae</taxon>
        <taxon>Puccinia</taxon>
    </lineage>
</organism>
<dbReference type="Proteomes" id="UP000235392">
    <property type="component" value="Unassembled WGS sequence"/>
</dbReference>
<feature type="compositionally biased region" description="Basic and acidic residues" evidence="1">
    <location>
        <begin position="128"/>
        <end position="141"/>
    </location>
</feature>
<comment type="caution">
    <text evidence="2">The sequence shown here is derived from an EMBL/GenBank/DDBJ whole genome shotgun (WGS) entry which is preliminary data.</text>
</comment>